<protein>
    <submittedName>
        <fullName evidence="1">Uncharacterized protein</fullName>
    </submittedName>
</protein>
<sequence length="80" mass="8700">MSRPLSVELVERILADDVLDQADLAACCLVSRSVFAVVQPPLVRQVHAVFADSPMATLDPEPVRLAQSDVARVFASVLKR</sequence>
<reference evidence="1 2" key="1">
    <citation type="submission" date="2019-03" db="EMBL/GenBank/DDBJ databases">
        <title>Rhodosporidium diobovatum UCD-FST 08-225 genome sequencing, assembly, and annotation.</title>
        <authorList>
            <person name="Fakankun I.U."/>
            <person name="Fristensky B."/>
            <person name="Levin D.B."/>
        </authorList>
    </citation>
    <scope>NUCLEOTIDE SEQUENCE [LARGE SCALE GENOMIC DNA]</scope>
    <source>
        <strain evidence="1 2">UCD-FST 08-225</strain>
    </source>
</reference>
<name>A0A5C5FTW4_9BASI</name>
<evidence type="ECO:0000313" key="2">
    <source>
        <dbReference type="Proteomes" id="UP000311382"/>
    </source>
</evidence>
<organism evidence="1 2">
    <name type="scientific">Rhodotorula diobovata</name>
    <dbReference type="NCBI Taxonomy" id="5288"/>
    <lineage>
        <taxon>Eukaryota</taxon>
        <taxon>Fungi</taxon>
        <taxon>Dikarya</taxon>
        <taxon>Basidiomycota</taxon>
        <taxon>Pucciniomycotina</taxon>
        <taxon>Microbotryomycetes</taxon>
        <taxon>Sporidiobolales</taxon>
        <taxon>Sporidiobolaceae</taxon>
        <taxon>Rhodotorula</taxon>
    </lineage>
</organism>
<keyword evidence="2" id="KW-1185">Reference proteome</keyword>
<accession>A0A5C5FTW4</accession>
<evidence type="ECO:0000313" key="1">
    <source>
        <dbReference type="EMBL" id="TNY20105.1"/>
    </source>
</evidence>
<dbReference type="Proteomes" id="UP000311382">
    <property type="component" value="Unassembled WGS sequence"/>
</dbReference>
<dbReference type="AlphaFoldDB" id="A0A5C5FTW4"/>
<dbReference type="EMBL" id="SOZI01000076">
    <property type="protein sequence ID" value="TNY20105.1"/>
    <property type="molecule type" value="Genomic_DNA"/>
</dbReference>
<gene>
    <name evidence="1" type="ORF">DMC30DRAFT_417285</name>
</gene>
<proteinExistence type="predicted"/>
<comment type="caution">
    <text evidence="1">The sequence shown here is derived from an EMBL/GenBank/DDBJ whole genome shotgun (WGS) entry which is preliminary data.</text>
</comment>